<keyword evidence="11 17" id="KW-1133">Transmembrane helix</keyword>
<reference evidence="19 20" key="1">
    <citation type="journal article" date="2014" name="PLoS ONE">
        <title>De novo Genome Assembly of the Fungal Plant Pathogen Pyrenophora semeniperda.</title>
        <authorList>
            <person name="Soliai M.M."/>
            <person name="Meyer S.E."/>
            <person name="Udall J.A."/>
            <person name="Elzinga D.E."/>
            <person name="Hermansen R.A."/>
            <person name="Bodily P.M."/>
            <person name="Hart A.A."/>
            <person name="Coleman C.E."/>
        </authorList>
    </citation>
    <scope>NUCLEOTIDE SEQUENCE [LARGE SCALE GENOMIC DNA]</scope>
    <source>
        <strain evidence="19 20">CCB06</strain>
        <tissue evidence="19">Mycelium</tissue>
    </source>
</reference>
<evidence type="ECO:0000256" key="11">
    <source>
        <dbReference type="ARBA" id="ARBA00022989"/>
    </source>
</evidence>
<dbReference type="GO" id="GO:0006665">
    <property type="term" value="P:sphingolipid metabolic process"/>
    <property type="evidence" value="ECO:0007669"/>
    <property type="project" value="UniProtKB-UniPathway"/>
</dbReference>
<dbReference type="SUPFAM" id="SSF55856">
    <property type="entry name" value="Cytochrome b5-like heme/steroid binding domain"/>
    <property type="match status" value="1"/>
</dbReference>
<dbReference type="Pfam" id="PF00173">
    <property type="entry name" value="Cyt-b5"/>
    <property type="match status" value="1"/>
</dbReference>
<dbReference type="Proteomes" id="UP000265663">
    <property type="component" value="Unassembled WGS sequence"/>
</dbReference>
<dbReference type="PIRSF" id="PIRSF015921">
    <property type="entry name" value="FA_sphinglp_des"/>
    <property type="match status" value="1"/>
</dbReference>
<feature type="transmembrane region" description="Helical" evidence="17">
    <location>
        <begin position="433"/>
        <end position="456"/>
    </location>
</feature>
<dbReference type="AlphaFoldDB" id="A0A3M7MGV5"/>
<feature type="domain" description="Cytochrome b5 heme-binding" evidence="18">
    <location>
        <begin position="9"/>
        <end position="84"/>
    </location>
</feature>
<keyword evidence="8 17" id="KW-0812">Transmembrane</keyword>
<dbReference type="InterPro" id="IPR001199">
    <property type="entry name" value="Cyt_B5-like_heme/steroid-bd"/>
</dbReference>
<evidence type="ECO:0000256" key="17">
    <source>
        <dbReference type="SAM" id="Phobius"/>
    </source>
</evidence>
<dbReference type="InterPro" id="IPR036400">
    <property type="entry name" value="Cyt_B5-like_heme/steroid_sf"/>
</dbReference>
<evidence type="ECO:0000256" key="12">
    <source>
        <dbReference type="ARBA" id="ARBA00023002"/>
    </source>
</evidence>
<dbReference type="GO" id="GO:0046872">
    <property type="term" value="F:metal ion binding"/>
    <property type="evidence" value="ECO:0007669"/>
    <property type="project" value="UniProtKB-KW"/>
</dbReference>
<comment type="pathway">
    <text evidence="2">Lipid metabolism; sphingolipid metabolism.</text>
</comment>
<evidence type="ECO:0000256" key="10">
    <source>
        <dbReference type="ARBA" id="ARBA00022919"/>
    </source>
</evidence>
<sequence>MAARTDRKSKVLSRREIEAQIANGRSIVIVDNKVLKVDAWLPYHPGGDKAILHMVGRDATDEVTRFHSTQTLELMNRYQIGRIQGRWKNFLPPIQGGKFRTQEELDRLSDEEYAESCSSSEQETISSASSADNSPLFEPADKSSASIRNRNGKGIGRASSTSSISSVEFEQDSVAPRMSVLDRRTLEELDFDKAKYPSLDPATQDTITQKYRELQERIKREGLYECNYTDYGIECLRYASFLCAFIFLLRSGWYITSAIPLACLWHQLTFTVHDASHMGITHDFTIDSTIAMFIASYMGGLSACWWKYNHNVHHLVTNHPEHDPDIQYIPFFSITHRFMESLTTTFYEWVMEYDAFAKVMIRIQHYTYYPIMLFARFNLYRLSWMYMLLGKGPKKGPAWWHRYFEIVGMAVFWAWFGYGVVYRSIPDNSSRIWFVLIAHALTSPLHIQITLSHFAMSTADLGIHESFAQKMLRTTMDVDCPQWLDFFHGGLQFQAIHHLYPRIPRHNLRKTQKLVQDFCNEVNIPYALYGFVDGNKLVVGRLADVARQAAIFAECQRTIVAEGDYGMH</sequence>
<dbReference type="CDD" id="cd03506">
    <property type="entry name" value="Delta6-FADS-like"/>
    <property type="match status" value="1"/>
</dbReference>
<dbReference type="InterPro" id="IPR012171">
    <property type="entry name" value="Fatty_acid_desaturase"/>
</dbReference>
<dbReference type="OrthoDB" id="260091at2759"/>
<gene>
    <name evidence="19" type="ORF">GMOD_00009426</name>
</gene>
<evidence type="ECO:0000256" key="5">
    <source>
        <dbReference type="ARBA" id="ARBA00012019"/>
    </source>
</evidence>
<dbReference type="InterPro" id="IPR005804">
    <property type="entry name" value="FA_desaturase_dom"/>
</dbReference>
<comment type="subcellular location">
    <subcellularLocation>
        <location evidence="1">Membrane</location>
        <topology evidence="1">Multi-pass membrane protein</topology>
    </subcellularLocation>
</comment>
<evidence type="ECO:0000256" key="2">
    <source>
        <dbReference type="ARBA" id="ARBA00004760"/>
    </source>
</evidence>
<evidence type="ECO:0000256" key="1">
    <source>
        <dbReference type="ARBA" id="ARBA00004141"/>
    </source>
</evidence>
<keyword evidence="15 17" id="KW-0472">Membrane</keyword>
<evidence type="ECO:0000256" key="15">
    <source>
        <dbReference type="ARBA" id="ARBA00023136"/>
    </source>
</evidence>
<evidence type="ECO:0000256" key="3">
    <source>
        <dbReference type="ARBA" id="ARBA00004991"/>
    </source>
</evidence>
<evidence type="ECO:0000256" key="14">
    <source>
        <dbReference type="ARBA" id="ARBA00023098"/>
    </source>
</evidence>
<evidence type="ECO:0000313" key="20">
    <source>
        <dbReference type="Proteomes" id="UP000265663"/>
    </source>
</evidence>
<dbReference type="SMART" id="SM01117">
    <property type="entry name" value="Cyt-b5"/>
    <property type="match status" value="1"/>
</dbReference>
<organism evidence="19 20">
    <name type="scientific">Pyrenophora seminiperda CCB06</name>
    <dbReference type="NCBI Taxonomy" id="1302712"/>
    <lineage>
        <taxon>Eukaryota</taxon>
        <taxon>Fungi</taxon>
        <taxon>Dikarya</taxon>
        <taxon>Ascomycota</taxon>
        <taxon>Pezizomycotina</taxon>
        <taxon>Dothideomycetes</taxon>
        <taxon>Pleosporomycetidae</taxon>
        <taxon>Pleosporales</taxon>
        <taxon>Pleosporineae</taxon>
        <taxon>Pleosporaceae</taxon>
        <taxon>Pyrenophora</taxon>
    </lineage>
</organism>
<feature type="transmembrane region" description="Helical" evidence="17">
    <location>
        <begin position="241"/>
        <end position="268"/>
    </location>
</feature>
<evidence type="ECO:0000256" key="8">
    <source>
        <dbReference type="ARBA" id="ARBA00022692"/>
    </source>
</evidence>
<evidence type="ECO:0000256" key="13">
    <source>
        <dbReference type="ARBA" id="ARBA00023004"/>
    </source>
</evidence>
<dbReference type="UniPathway" id="UPA00222"/>
<dbReference type="Pfam" id="PF00487">
    <property type="entry name" value="FA_desaturase"/>
    <property type="match status" value="1"/>
</dbReference>
<keyword evidence="12" id="KW-0560">Oxidoreductase</keyword>
<dbReference type="PROSITE" id="PS50255">
    <property type="entry name" value="CYTOCHROME_B5_2"/>
    <property type="match status" value="1"/>
</dbReference>
<dbReference type="EC" id="1.14.19.18" evidence="5"/>
<feature type="compositionally biased region" description="Low complexity" evidence="16">
    <location>
        <begin position="115"/>
        <end position="130"/>
    </location>
</feature>
<keyword evidence="10" id="KW-0746">Sphingolipid metabolism</keyword>
<dbReference type="GO" id="GO:0016717">
    <property type="term" value="F:oxidoreductase activity, acting on paired donors, with oxidation of a pair of donors resulting in the reduction of molecular oxygen to two molecules of water"/>
    <property type="evidence" value="ECO:0007669"/>
    <property type="project" value="TreeGrafter"/>
</dbReference>
<keyword evidence="14" id="KW-0443">Lipid metabolism</keyword>
<evidence type="ECO:0000313" key="19">
    <source>
        <dbReference type="EMBL" id="RMZ73678.1"/>
    </source>
</evidence>
<keyword evidence="13" id="KW-0408">Iron</keyword>
<keyword evidence="7" id="KW-0349">Heme</keyword>
<dbReference type="Gene3D" id="3.10.120.10">
    <property type="entry name" value="Cytochrome b5-like heme/steroid binding domain"/>
    <property type="match status" value="1"/>
</dbReference>
<dbReference type="EMBL" id="KE747841">
    <property type="protein sequence ID" value="RMZ73678.1"/>
    <property type="molecule type" value="Genomic_DNA"/>
</dbReference>
<evidence type="ECO:0000256" key="9">
    <source>
        <dbReference type="ARBA" id="ARBA00022723"/>
    </source>
</evidence>
<feature type="transmembrane region" description="Helical" evidence="17">
    <location>
        <begin position="366"/>
        <end position="387"/>
    </location>
</feature>
<evidence type="ECO:0000256" key="7">
    <source>
        <dbReference type="ARBA" id="ARBA00022617"/>
    </source>
</evidence>
<name>A0A3M7MGV5_9PLEO</name>
<protein>
    <recommendedName>
        <fullName evidence="6">Delta 8-(E)-sphingolipid desaturase</fullName>
        <ecNumber evidence="5">1.14.19.18</ecNumber>
    </recommendedName>
</protein>
<proteinExistence type="inferred from homology"/>
<comment type="pathway">
    <text evidence="3">Sphingolipid metabolism.</text>
</comment>
<evidence type="ECO:0000259" key="18">
    <source>
        <dbReference type="PROSITE" id="PS50255"/>
    </source>
</evidence>
<dbReference type="PANTHER" id="PTHR19353:SF30">
    <property type="entry name" value="DELTA 8-(E)-SPHINGOLIPID DESATURASE"/>
    <property type="match status" value="1"/>
</dbReference>
<evidence type="ECO:0000256" key="4">
    <source>
        <dbReference type="ARBA" id="ARBA00009295"/>
    </source>
</evidence>
<keyword evidence="9" id="KW-0479">Metal-binding</keyword>
<feature type="transmembrane region" description="Helical" evidence="17">
    <location>
        <begin position="288"/>
        <end position="306"/>
    </location>
</feature>
<comment type="similarity">
    <text evidence="4">Belongs to the fatty acid desaturase type 1 family.</text>
</comment>
<evidence type="ECO:0000256" key="6">
    <source>
        <dbReference type="ARBA" id="ARBA00016939"/>
    </source>
</evidence>
<dbReference type="PANTHER" id="PTHR19353">
    <property type="entry name" value="FATTY ACID DESATURASE 2"/>
    <property type="match status" value="1"/>
</dbReference>
<dbReference type="GO" id="GO:0016020">
    <property type="term" value="C:membrane"/>
    <property type="evidence" value="ECO:0007669"/>
    <property type="project" value="UniProtKB-SubCell"/>
</dbReference>
<keyword evidence="20" id="KW-1185">Reference proteome</keyword>
<evidence type="ECO:0000256" key="16">
    <source>
        <dbReference type="SAM" id="MobiDB-lite"/>
    </source>
</evidence>
<feature type="transmembrane region" description="Helical" evidence="17">
    <location>
        <begin position="399"/>
        <end position="421"/>
    </location>
</feature>
<accession>A0A3M7MGV5</accession>
<feature type="region of interest" description="Disordered" evidence="16">
    <location>
        <begin position="107"/>
        <end position="160"/>
    </location>
</feature>